<reference evidence="12" key="1">
    <citation type="submission" date="2021-06" db="EMBL/GenBank/DDBJ databases">
        <authorList>
            <person name="Lee C.-S."/>
            <person name="Jin L."/>
        </authorList>
    </citation>
    <scope>NUCLEOTIDE SEQUENCE</scope>
    <source>
        <strain evidence="12">Con5</strain>
        <plasmid evidence="12">p2</plasmid>
    </source>
</reference>
<dbReference type="Pfam" id="PF02424">
    <property type="entry name" value="ApbE"/>
    <property type="match status" value="1"/>
</dbReference>
<dbReference type="Proteomes" id="UP000679352">
    <property type="component" value="Plasmid p2"/>
</dbReference>
<dbReference type="GO" id="GO:0046872">
    <property type="term" value="F:metal ion binding"/>
    <property type="evidence" value="ECO:0007669"/>
    <property type="project" value="UniProtKB-KW"/>
</dbReference>
<dbReference type="EMBL" id="CP076363">
    <property type="protein sequence ID" value="QWK92670.1"/>
    <property type="molecule type" value="Genomic_DNA"/>
</dbReference>
<sequence length="289" mass="30309">MRRRRFLQIVAASLAVPGTARAELVWQGVALGADAELRLTGDRRRAEAALAGLPALLARVEAWCSLYRPSELTRLNTEGRVIPSPGFADLVAMADDLHRLTDGLFDPTVQPLWQALATGGDVAVARAGIGWGRVRLGAEIRLDPGQALTFNGLAQGHATDLVRDHLAAHGFTSALVNIGEYAALGGPFRLGIADPVAGMLAESVLTQGALAVSSPQAMQIGGQGHILHPQGQPPRWSTVAVEADSAALADGLSTALVFADRAQIAALKSRLPALRRVTLIDGAGDLQRV</sequence>
<dbReference type="InterPro" id="IPR024932">
    <property type="entry name" value="ApbE"/>
</dbReference>
<geneLocation type="plasmid" evidence="12 13">
    <name>p2</name>
</geneLocation>
<evidence type="ECO:0000256" key="2">
    <source>
        <dbReference type="ARBA" id="ARBA00011955"/>
    </source>
</evidence>
<comment type="cofactor">
    <cofactor evidence="1">
        <name>Mg(2+)</name>
        <dbReference type="ChEBI" id="CHEBI:18420"/>
    </cofactor>
</comment>
<dbReference type="PANTHER" id="PTHR30040:SF2">
    <property type="entry name" value="FAD:PROTEIN FMN TRANSFERASE"/>
    <property type="match status" value="1"/>
</dbReference>
<evidence type="ECO:0000256" key="6">
    <source>
        <dbReference type="ARBA" id="ARBA00022723"/>
    </source>
</evidence>
<dbReference type="RefSeq" id="WP_215505658.1">
    <property type="nucleotide sequence ID" value="NZ_CP076363.1"/>
</dbReference>
<comment type="catalytic activity">
    <reaction evidence="10">
        <text>L-threonyl-[protein] + FAD = FMN-L-threonyl-[protein] + AMP + H(+)</text>
        <dbReference type="Rhea" id="RHEA:36847"/>
        <dbReference type="Rhea" id="RHEA-COMP:11060"/>
        <dbReference type="Rhea" id="RHEA-COMP:11061"/>
        <dbReference type="ChEBI" id="CHEBI:15378"/>
        <dbReference type="ChEBI" id="CHEBI:30013"/>
        <dbReference type="ChEBI" id="CHEBI:57692"/>
        <dbReference type="ChEBI" id="CHEBI:74257"/>
        <dbReference type="ChEBI" id="CHEBI:456215"/>
        <dbReference type="EC" id="2.7.1.180"/>
    </reaction>
</comment>
<keyword evidence="6" id="KW-0479">Metal-binding</keyword>
<dbReference type="PANTHER" id="PTHR30040">
    <property type="entry name" value="THIAMINE BIOSYNTHESIS LIPOPROTEIN APBE"/>
    <property type="match status" value="1"/>
</dbReference>
<protein>
    <recommendedName>
        <fullName evidence="3">FAD:protein FMN transferase</fullName>
        <ecNumber evidence="2">2.7.1.180</ecNumber>
    </recommendedName>
    <alternativeName>
        <fullName evidence="9">Flavin transferase</fullName>
    </alternativeName>
</protein>
<evidence type="ECO:0000256" key="8">
    <source>
        <dbReference type="ARBA" id="ARBA00022842"/>
    </source>
</evidence>
<dbReference type="AlphaFoldDB" id="A0A975PAV4"/>
<keyword evidence="12" id="KW-0614">Plasmid</keyword>
<evidence type="ECO:0000256" key="10">
    <source>
        <dbReference type="ARBA" id="ARBA00048540"/>
    </source>
</evidence>
<keyword evidence="13" id="KW-1185">Reference proteome</keyword>
<evidence type="ECO:0000256" key="11">
    <source>
        <dbReference type="SAM" id="SignalP"/>
    </source>
</evidence>
<gene>
    <name evidence="12" type="ORF">KM031_18650</name>
</gene>
<keyword evidence="7" id="KW-0274">FAD</keyword>
<dbReference type="GO" id="GO:0016740">
    <property type="term" value="F:transferase activity"/>
    <property type="evidence" value="ECO:0007669"/>
    <property type="project" value="UniProtKB-KW"/>
</dbReference>
<keyword evidence="4" id="KW-0285">Flavoprotein</keyword>
<keyword evidence="8" id="KW-0460">Magnesium</keyword>
<evidence type="ECO:0000256" key="5">
    <source>
        <dbReference type="ARBA" id="ARBA00022679"/>
    </source>
</evidence>
<organism evidence="12 13">
    <name type="scientific">Gemmobacter fulvus</name>
    <dbReference type="NCBI Taxonomy" id="2840474"/>
    <lineage>
        <taxon>Bacteria</taxon>
        <taxon>Pseudomonadati</taxon>
        <taxon>Pseudomonadota</taxon>
        <taxon>Alphaproteobacteria</taxon>
        <taxon>Rhodobacterales</taxon>
        <taxon>Paracoccaceae</taxon>
        <taxon>Gemmobacter</taxon>
    </lineage>
</organism>
<feature type="chain" id="PRO_5039949914" description="FAD:protein FMN transferase" evidence="11">
    <location>
        <begin position="23"/>
        <end position="289"/>
    </location>
</feature>
<proteinExistence type="predicted"/>
<dbReference type="EC" id="2.7.1.180" evidence="2"/>
<evidence type="ECO:0000256" key="9">
    <source>
        <dbReference type="ARBA" id="ARBA00031306"/>
    </source>
</evidence>
<evidence type="ECO:0000313" key="13">
    <source>
        <dbReference type="Proteomes" id="UP000679352"/>
    </source>
</evidence>
<accession>A0A975PAV4</accession>
<keyword evidence="11" id="KW-0732">Signal</keyword>
<evidence type="ECO:0000256" key="4">
    <source>
        <dbReference type="ARBA" id="ARBA00022630"/>
    </source>
</evidence>
<evidence type="ECO:0000313" key="12">
    <source>
        <dbReference type="EMBL" id="QWK92670.1"/>
    </source>
</evidence>
<dbReference type="KEGG" id="gfu:KM031_18650"/>
<evidence type="ECO:0000256" key="3">
    <source>
        <dbReference type="ARBA" id="ARBA00016337"/>
    </source>
</evidence>
<keyword evidence="5 12" id="KW-0808">Transferase</keyword>
<dbReference type="Gene3D" id="3.10.520.10">
    <property type="entry name" value="ApbE-like domains"/>
    <property type="match status" value="1"/>
</dbReference>
<name>A0A975PAV4_9RHOB</name>
<feature type="signal peptide" evidence="11">
    <location>
        <begin position="1"/>
        <end position="22"/>
    </location>
</feature>
<evidence type="ECO:0000256" key="7">
    <source>
        <dbReference type="ARBA" id="ARBA00022827"/>
    </source>
</evidence>
<evidence type="ECO:0000256" key="1">
    <source>
        <dbReference type="ARBA" id="ARBA00001946"/>
    </source>
</evidence>
<dbReference type="SUPFAM" id="SSF143631">
    <property type="entry name" value="ApbE-like"/>
    <property type="match status" value="1"/>
</dbReference>
<dbReference type="InterPro" id="IPR003374">
    <property type="entry name" value="ApbE-like_sf"/>
</dbReference>